<organism evidence="2">
    <name type="scientific">marine sediment metagenome</name>
    <dbReference type="NCBI Taxonomy" id="412755"/>
    <lineage>
        <taxon>unclassified sequences</taxon>
        <taxon>metagenomes</taxon>
        <taxon>ecological metagenomes</taxon>
    </lineage>
</organism>
<accession>A0A0F9IHX7</accession>
<dbReference type="AlphaFoldDB" id="A0A0F9IHX7"/>
<dbReference type="InterPro" id="IPR003959">
    <property type="entry name" value="ATPase_AAA_core"/>
</dbReference>
<evidence type="ECO:0000313" key="2">
    <source>
        <dbReference type="EMBL" id="KKL93415.1"/>
    </source>
</evidence>
<dbReference type="PANTHER" id="PTHR40396:SF1">
    <property type="entry name" value="ATPASE AAA-TYPE CORE DOMAIN-CONTAINING PROTEIN"/>
    <property type="match status" value="1"/>
</dbReference>
<proteinExistence type="predicted"/>
<comment type="caution">
    <text evidence="2">The sequence shown here is derived from an EMBL/GenBank/DDBJ whole genome shotgun (WGS) entry which is preliminary data.</text>
</comment>
<reference evidence="2" key="1">
    <citation type="journal article" date="2015" name="Nature">
        <title>Complex archaea that bridge the gap between prokaryotes and eukaryotes.</title>
        <authorList>
            <person name="Spang A."/>
            <person name="Saw J.H."/>
            <person name="Jorgensen S.L."/>
            <person name="Zaremba-Niedzwiedzka K."/>
            <person name="Martijn J."/>
            <person name="Lind A.E."/>
            <person name="van Eijk R."/>
            <person name="Schleper C."/>
            <person name="Guy L."/>
            <person name="Ettema T.J."/>
        </authorList>
    </citation>
    <scope>NUCLEOTIDE SEQUENCE</scope>
</reference>
<sequence length="406" mass="45767">MLLSFEVSNFKGIGQPQTLDFIANASTEYEESLVTISESLRINKQLCIIGPNSSGKSHLLESISCFANCIKQVDKIKSAYKPFLLDEKSSNEPTVFTALLFDQKSDCFIEYSFSVFRGAIINEYLSSRDNKKNAKNKSIFTRNKSGLKFSSEYKSTQKLLDESIDIGGLVSNYATSIKVPELKFIHNWATKLLLLTSDVAKSGTKIAEELFNDKEFEESREFLQELILEKSIDIFKNLALPISNISINEGKDGKYYFKIKPSQSESSQIELTLSEAKDYFSSGTYSALSLILLLLMCNLGNTTLLIDEYDGNLHHKLSKAILDFIRLRNEDGKGSITQTVMTTHDIMLVDYGFRRDSILVLKKDNNFSTVIKKISEFSLRKDAKISAKYLSDEFGFLPNIIGKNDV</sequence>
<dbReference type="Pfam" id="PF13304">
    <property type="entry name" value="AAA_21"/>
    <property type="match status" value="1"/>
</dbReference>
<name>A0A0F9IHX7_9ZZZZ</name>
<dbReference type="PANTHER" id="PTHR40396">
    <property type="entry name" value="ATPASE-LIKE PROTEIN"/>
    <property type="match status" value="1"/>
</dbReference>
<dbReference type="EMBL" id="LAZR01019195">
    <property type="protein sequence ID" value="KKL93415.1"/>
    <property type="molecule type" value="Genomic_DNA"/>
</dbReference>
<dbReference type="InterPro" id="IPR027417">
    <property type="entry name" value="P-loop_NTPase"/>
</dbReference>
<feature type="domain" description="ATPase AAA-type core" evidence="1">
    <location>
        <begin position="47"/>
        <end position="350"/>
    </location>
</feature>
<gene>
    <name evidence="2" type="ORF">LCGC14_1874910</name>
</gene>
<protein>
    <recommendedName>
        <fullName evidence="1">ATPase AAA-type core domain-containing protein</fullName>
    </recommendedName>
</protein>
<dbReference type="SUPFAM" id="SSF52540">
    <property type="entry name" value="P-loop containing nucleoside triphosphate hydrolases"/>
    <property type="match status" value="1"/>
</dbReference>
<dbReference type="GO" id="GO:0016887">
    <property type="term" value="F:ATP hydrolysis activity"/>
    <property type="evidence" value="ECO:0007669"/>
    <property type="project" value="InterPro"/>
</dbReference>
<evidence type="ECO:0000259" key="1">
    <source>
        <dbReference type="Pfam" id="PF13304"/>
    </source>
</evidence>
<dbReference type="Gene3D" id="3.40.50.300">
    <property type="entry name" value="P-loop containing nucleotide triphosphate hydrolases"/>
    <property type="match status" value="1"/>
</dbReference>
<dbReference type="GO" id="GO:0005524">
    <property type="term" value="F:ATP binding"/>
    <property type="evidence" value="ECO:0007669"/>
    <property type="project" value="InterPro"/>
</dbReference>